<accession>A0A8S9SVE0</accession>
<organism evidence="2 3">
    <name type="scientific">Brassica cretica</name>
    <name type="common">Mustard</name>
    <dbReference type="NCBI Taxonomy" id="69181"/>
    <lineage>
        <taxon>Eukaryota</taxon>
        <taxon>Viridiplantae</taxon>
        <taxon>Streptophyta</taxon>
        <taxon>Embryophyta</taxon>
        <taxon>Tracheophyta</taxon>
        <taxon>Spermatophyta</taxon>
        <taxon>Magnoliopsida</taxon>
        <taxon>eudicotyledons</taxon>
        <taxon>Gunneridae</taxon>
        <taxon>Pentapetalae</taxon>
        <taxon>rosids</taxon>
        <taxon>malvids</taxon>
        <taxon>Brassicales</taxon>
        <taxon>Brassicaceae</taxon>
        <taxon>Brassiceae</taxon>
        <taxon>Brassica</taxon>
    </lineage>
</organism>
<evidence type="ECO:0000256" key="1">
    <source>
        <dbReference type="SAM" id="MobiDB-lite"/>
    </source>
</evidence>
<name>A0A8S9SVE0_BRACR</name>
<feature type="region of interest" description="Disordered" evidence="1">
    <location>
        <begin position="235"/>
        <end position="291"/>
    </location>
</feature>
<dbReference type="EMBL" id="QGKX02000004">
    <property type="protein sequence ID" value="KAF3604230.1"/>
    <property type="molecule type" value="Genomic_DNA"/>
</dbReference>
<gene>
    <name evidence="2" type="ORF">F2Q69_00035796</name>
</gene>
<evidence type="ECO:0000313" key="2">
    <source>
        <dbReference type="EMBL" id="KAF3604230.1"/>
    </source>
</evidence>
<evidence type="ECO:0000313" key="3">
    <source>
        <dbReference type="Proteomes" id="UP000712600"/>
    </source>
</evidence>
<feature type="region of interest" description="Disordered" evidence="1">
    <location>
        <begin position="328"/>
        <end position="353"/>
    </location>
</feature>
<sequence length="353" mass="40009">MALSFSFPRPITTSDKLEDLYTKYGVYRDVVTDLASSSETPETVREGYYGAYLPFFQSCGLIFPIPESVLELIAGLGLAFTYMCHNLLRHRVAFSVRARKEGLSFGLDEFRQFMLVKRNEQSPGTFLISPRPGHHVIENTPYRDDFWREEFIVFKVDRASVGDFDFTRLQRNWVTGIARSVNRVSRIKFEVFYMLSNAVRFNGRFLAWTGFGRRFFFLVVRALLRLSGKLLRRTGTDNSQRSPISLSSGSQGNSASPSRGRAGQPQSDIPDSSHSRSRSRSKRQRVEDVGLAEEGELDLDDELVRLKEMEKDCEGLVTLAKVSDWSSFELDLPQISDGSDGEDREGGSSKDLD</sequence>
<dbReference type="AlphaFoldDB" id="A0A8S9SVE0"/>
<feature type="compositionally biased region" description="Basic and acidic residues" evidence="1">
    <location>
        <begin position="344"/>
        <end position="353"/>
    </location>
</feature>
<comment type="caution">
    <text evidence="2">The sequence shown here is derived from an EMBL/GenBank/DDBJ whole genome shotgun (WGS) entry which is preliminary data.</text>
</comment>
<protein>
    <submittedName>
        <fullName evidence="2">Uncharacterized protein</fullName>
    </submittedName>
</protein>
<reference evidence="2" key="1">
    <citation type="submission" date="2019-12" db="EMBL/GenBank/DDBJ databases">
        <title>Genome sequencing and annotation of Brassica cretica.</title>
        <authorList>
            <person name="Studholme D.J."/>
            <person name="Sarris P."/>
        </authorList>
    </citation>
    <scope>NUCLEOTIDE SEQUENCE</scope>
    <source>
        <strain evidence="2">PFS-109/04</strain>
        <tissue evidence="2">Leaf</tissue>
    </source>
</reference>
<proteinExistence type="predicted"/>
<dbReference type="Proteomes" id="UP000712600">
    <property type="component" value="Unassembled WGS sequence"/>
</dbReference>
<feature type="compositionally biased region" description="Low complexity" evidence="1">
    <location>
        <begin position="239"/>
        <end position="259"/>
    </location>
</feature>